<protein>
    <recommendedName>
        <fullName evidence="3">DNA-directed DNA polymerase</fullName>
    </recommendedName>
</protein>
<dbReference type="PANTHER" id="PTHR31511">
    <property type="entry name" value="PROTEIN CBG23764"/>
    <property type="match status" value="1"/>
</dbReference>
<proteinExistence type="predicted"/>
<comment type="caution">
    <text evidence="1">The sequence shown here is derived from an EMBL/GenBank/DDBJ whole genome shotgun (WGS) entry which is preliminary data.</text>
</comment>
<gene>
    <name evidence="1" type="ORF">ABMA28_017307</name>
</gene>
<dbReference type="Proteomes" id="UP001549921">
    <property type="component" value="Unassembled WGS sequence"/>
</dbReference>
<dbReference type="EMBL" id="JBEDNZ010000055">
    <property type="protein sequence ID" value="KAL0803229.1"/>
    <property type="molecule type" value="Genomic_DNA"/>
</dbReference>
<dbReference type="AlphaFoldDB" id="A0ABD0S2C7"/>
<accession>A0ABD0S2C7</accession>
<dbReference type="PANTHER" id="PTHR31511:SF12">
    <property type="entry name" value="RHO TERMINATION FACTOR N-TERMINAL DOMAIN-CONTAINING PROTEIN"/>
    <property type="match status" value="1"/>
</dbReference>
<organism evidence="1 2">
    <name type="scientific">Loxostege sticticalis</name>
    <name type="common">Beet webworm moth</name>
    <dbReference type="NCBI Taxonomy" id="481309"/>
    <lineage>
        <taxon>Eukaryota</taxon>
        <taxon>Metazoa</taxon>
        <taxon>Ecdysozoa</taxon>
        <taxon>Arthropoda</taxon>
        <taxon>Hexapoda</taxon>
        <taxon>Insecta</taxon>
        <taxon>Pterygota</taxon>
        <taxon>Neoptera</taxon>
        <taxon>Endopterygota</taxon>
        <taxon>Lepidoptera</taxon>
        <taxon>Glossata</taxon>
        <taxon>Ditrysia</taxon>
        <taxon>Pyraloidea</taxon>
        <taxon>Crambidae</taxon>
        <taxon>Pyraustinae</taxon>
        <taxon>Loxostege</taxon>
    </lineage>
</organism>
<reference evidence="1 2" key="1">
    <citation type="submission" date="2024-06" db="EMBL/GenBank/DDBJ databases">
        <title>A chromosome-level genome assembly of beet webworm, Loxostege sticticalis.</title>
        <authorList>
            <person name="Zhang Y."/>
        </authorList>
    </citation>
    <scope>NUCLEOTIDE SEQUENCE [LARGE SCALE GENOMIC DNA]</scope>
    <source>
        <strain evidence="1">AQ028</strain>
        <tissue evidence="1">Male pupae</tissue>
    </source>
</reference>
<evidence type="ECO:0008006" key="3">
    <source>
        <dbReference type="Google" id="ProtNLM"/>
    </source>
</evidence>
<sequence>MPFCSVCNTSIGSNSWIGHLRSRSHKQNNSSQPHSDGVEIVASAFRSRIISYRIVPSESDQVSLDSFFNSISNKIKSLIDEALKKHTCLKVNFELFSIFMLFKNNMQEMKSFLTKNFVIYQNYDFDSIFLKLQSTLKKKIDEFQESDSGWAFLSNSHLEINVNKYQPLGGCSYLKLPKCIQNKKACLNIHNKDQFCFLWSVTAALYPARSHPERVSSYPNFQDVLNVQGMSFPVTFTDINIFEKNNPKLRFIIYGLKNNKTIIGPLYKSENNENKRTIHLLLLDNGTNSHYCLIKDLSRLLRSQVTAHHGKIYFCDTCLVFFPTCEELESHLCSGIVTVLPEKGSVIKFSNYDRKQNVPFVIYADFETLLQKSENSPSVSDTANTKTLQRHIPAAFAYKIVCSVNDSFNRYVAYRGPDCVKKFIDSIYRDVIQNSEVLFQFFFHNLAGYDCHLFIKQLGELPGDIKVIPKTKENYVSFTKFIPVSGKQIHTSSVPKTIKKEEFDHLHRHFPIQTQFNLLARKGIYPYEYMDCWERYEERSLPDKNMFYSSLTNEHITDEDYQHAQSVWTQFNIKNLGQYTDLYIKVDVLLLTDIFEKFRKTCKLHYQLDPAFYVTAPSLSFDAMLLKTGVELELIDDHTMVAYDSIRYQRRSVHVFTPACSSQ</sequence>
<dbReference type="SUPFAM" id="SSF53098">
    <property type="entry name" value="Ribonuclease H-like"/>
    <property type="match status" value="1"/>
</dbReference>
<evidence type="ECO:0000313" key="1">
    <source>
        <dbReference type="EMBL" id="KAL0803229.1"/>
    </source>
</evidence>
<dbReference type="InterPro" id="IPR012337">
    <property type="entry name" value="RNaseH-like_sf"/>
</dbReference>
<name>A0ABD0S2C7_LOXSC</name>
<evidence type="ECO:0000313" key="2">
    <source>
        <dbReference type="Proteomes" id="UP001549921"/>
    </source>
</evidence>